<accession>A0AAW1W5V1</accession>
<proteinExistence type="predicted"/>
<reference evidence="1 2" key="1">
    <citation type="journal article" date="2023" name="G3 (Bethesda)">
        <title>A chromosome-length genome assembly and annotation of blackberry (Rubus argutus, cv. 'Hillquist').</title>
        <authorList>
            <person name="Bruna T."/>
            <person name="Aryal R."/>
            <person name="Dudchenko O."/>
            <person name="Sargent D.J."/>
            <person name="Mead D."/>
            <person name="Buti M."/>
            <person name="Cavallini A."/>
            <person name="Hytonen T."/>
            <person name="Andres J."/>
            <person name="Pham M."/>
            <person name="Weisz D."/>
            <person name="Mascagni F."/>
            <person name="Usai G."/>
            <person name="Natali L."/>
            <person name="Bassil N."/>
            <person name="Fernandez G.E."/>
            <person name="Lomsadze A."/>
            <person name="Armour M."/>
            <person name="Olukolu B."/>
            <person name="Poorten T."/>
            <person name="Britton C."/>
            <person name="Davik J."/>
            <person name="Ashrafi H."/>
            <person name="Aiden E.L."/>
            <person name="Borodovsky M."/>
            <person name="Worthington M."/>
        </authorList>
    </citation>
    <scope>NUCLEOTIDE SEQUENCE [LARGE SCALE GENOMIC DNA]</scope>
    <source>
        <strain evidence="1">PI 553951</strain>
    </source>
</reference>
<protein>
    <submittedName>
        <fullName evidence="1">Uncharacterized protein</fullName>
    </submittedName>
</protein>
<evidence type="ECO:0000313" key="1">
    <source>
        <dbReference type="EMBL" id="KAK9920109.1"/>
    </source>
</evidence>
<dbReference type="AlphaFoldDB" id="A0AAW1W5V1"/>
<keyword evidence="2" id="KW-1185">Reference proteome</keyword>
<evidence type="ECO:0000313" key="2">
    <source>
        <dbReference type="Proteomes" id="UP001457282"/>
    </source>
</evidence>
<dbReference type="Proteomes" id="UP001457282">
    <property type="component" value="Unassembled WGS sequence"/>
</dbReference>
<gene>
    <name evidence="1" type="ORF">M0R45_028670</name>
</gene>
<sequence length="159" mass="17998">MVEMLSLMFERSISVRIRIEQARGKLNRKNLRARSESFRDLRISEASAGVRETERELIEVVGEVQEDGEVGLVEDNLGRFVYEVAPQESIAADFDRERQWQGHLDGEGAACFRGIGYFGRVFCGAMPTSGDCKNESQLPAVSHGVDCQCRIREWFKCYG</sequence>
<comment type="caution">
    <text evidence="1">The sequence shown here is derived from an EMBL/GenBank/DDBJ whole genome shotgun (WGS) entry which is preliminary data.</text>
</comment>
<organism evidence="1 2">
    <name type="scientific">Rubus argutus</name>
    <name type="common">Southern blackberry</name>
    <dbReference type="NCBI Taxonomy" id="59490"/>
    <lineage>
        <taxon>Eukaryota</taxon>
        <taxon>Viridiplantae</taxon>
        <taxon>Streptophyta</taxon>
        <taxon>Embryophyta</taxon>
        <taxon>Tracheophyta</taxon>
        <taxon>Spermatophyta</taxon>
        <taxon>Magnoliopsida</taxon>
        <taxon>eudicotyledons</taxon>
        <taxon>Gunneridae</taxon>
        <taxon>Pentapetalae</taxon>
        <taxon>rosids</taxon>
        <taxon>fabids</taxon>
        <taxon>Rosales</taxon>
        <taxon>Rosaceae</taxon>
        <taxon>Rosoideae</taxon>
        <taxon>Rosoideae incertae sedis</taxon>
        <taxon>Rubus</taxon>
    </lineage>
</organism>
<name>A0AAW1W5V1_RUBAR</name>
<dbReference type="EMBL" id="JBEDUW010000006">
    <property type="protein sequence ID" value="KAK9920109.1"/>
    <property type="molecule type" value="Genomic_DNA"/>
</dbReference>